<dbReference type="Pfam" id="PF04773">
    <property type="entry name" value="FecR"/>
    <property type="match status" value="1"/>
</dbReference>
<evidence type="ECO:0000256" key="1">
    <source>
        <dbReference type="SAM" id="Phobius"/>
    </source>
</evidence>
<evidence type="ECO:0000259" key="3">
    <source>
        <dbReference type="Pfam" id="PF16344"/>
    </source>
</evidence>
<keyword evidence="1" id="KW-0812">Transmembrane</keyword>
<dbReference type="Gene3D" id="3.55.50.30">
    <property type="match status" value="1"/>
</dbReference>
<feature type="domain" description="FecR protein" evidence="2">
    <location>
        <begin position="126"/>
        <end position="220"/>
    </location>
</feature>
<dbReference type="EMBL" id="CAJRAU010000006">
    <property type="protein sequence ID" value="CAG5072682.1"/>
    <property type="molecule type" value="Genomic_DNA"/>
</dbReference>
<dbReference type="InterPro" id="IPR032508">
    <property type="entry name" value="FecR_C"/>
</dbReference>
<reference evidence="4 5" key="1">
    <citation type="submission" date="2021-04" db="EMBL/GenBank/DDBJ databases">
        <authorList>
            <person name="Rodrigo-Torres L."/>
            <person name="Arahal R. D."/>
            <person name="Lucena T."/>
        </authorList>
    </citation>
    <scope>NUCLEOTIDE SEQUENCE [LARGE SCALE GENOMIC DNA]</scope>
    <source>
        <strain evidence="4 5">CECT 9623</strain>
    </source>
</reference>
<dbReference type="Gene3D" id="2.60.120.1440">
    <property type="match status" value="1"/>
</dbReference>
<feature type="domain" description="Protein FecR C-terminal" evidence="3">
    <location>
        <begin position="264"/>
        <end position="323"/>
    </location>
</feature>
<dbReference type="InterPro" id="IPR006860">
    <property type="entry name" value="FecR"/>
</dbReference>
<organism evidence="4 5">
    <name type="scientific">Dyadobacter linearis</name>
    <dbReference type="NCBI Taxonomy" id="2823330"/>
    <lineage>
        <taxon>Bacteria</taxon>
        <taxon>Pseudomonadati</taxon>
        <taxon>Bacteroidota</taxon>
        <taxon>Cytophagia</taxon>
        <taxon>Cytophagales</taxon>
        <taxon>Spirosomataceae</taxon>
        <taxon>Dyadobacter</taxon>
    </lineage>
</organism>
<evidence type="ECO:0000259" key="2">
    <source>
        <dbReference type="Pfam" id="PF04773"/>
    </source>
</evidence>
<keyword evidence="5" id="KW-1185">Reference proteome</keyword>
<dbReference type="PANTHER" id="PTHR30273:SF2">
    <property type="entry name" value="PROTEIN FECR"/>
    <property type="match status" value="1"/>
</dbReference>
<comment type="caution">
    <text evidence="4">The sequence shown here is derived from an EMBL/GenBank/DDBJ whole genome shotgun (WGS) entry which is preliminary data.</text>
</comment>
<dbReference type="RefSeq" id="WP_215235521.1">
    <property type="nucleotide sequence ID" value="NZ_CAJRAU010000006.1"/>
</dbReference>
<dbReference type="Pfam" id="PF16344">
    <property type="entry name" value="FecR_C"/>
    <property type="match status" value="1"/>
</dbReference>
<accession>A0ABM8UVD3</accession>
<name>A0ABM8UVD3_9BACT</name>
<dbReference type="InterPro" id="IPR012373">
    <property type="entry name" value="Ferrdict_sens_TM"/>
</dbReference>
<evidence type="ECO:0000313" key="5">
    <source>
        <dbReference type="Proteomes" id="UP000679725"/>
    </source>
</evidence>
<evidence type="ECO:0000313" key="4">
    <source>
        <dbReference type="EMBL" id="CAG5072682.1"/>
    </source>
</evidence>
<feature type="transmembrane region" description="Helical" evidence="1">
    <location>
        <begin position="94"/>
        <end position="116"/>
    </location>
</feature>
<evidence type="ECO:0008006" key="6">
    <source>
        <dbReference type="Google" id="ProtNLM"/>
    </source>
</evidence>
<dbReference type="Proteomes" id="UP000679725">
    <property type="component" value="Unassembled WGS sequence"/>
</dbReference>
<keyword evidence="1" id="KW-0472">Membrane</keyword>
<protein>
    <recommendedName>
        <fullName evidence="6">FecR family protein</fullName>
    </recommendedName>
</protein>
<keyword evidence="1" id="KW-1133">Transmembrane helix</keyword>
<gene>
    <name evidence="4" type="ORF">DYBT9623_04246</name>
</gene>
<dbReference type="PIRSF" id="PIRSF018266">
    <property type="entry name" value="FecR"/>
    <property type="match status" value="1"/>
</dbReference>
<dbReference type="PANTHER" id="PTHR30273">
    <property type="entry name" value="PERIPLASMIC SIGNAL SENSOR AND SIGMA FACTOR ACTIVATOR FECR-RELATED"/>
    <property type="match status" value="1"/>
</dbReference>
<sequence length="341" mass="38846">MKESLSKDVLFDFFDGRTTSIQRKLVEDWLADPRNEDLYYQYLDEWESRHPQFTPQVESALSEFVALVNDQDAAKAIPMYQAEKTHFSIWQSAWAYRAVAATAVAACFLVVGGFVFNQELMYKSLTSENGRISAYELSDGTKVVLNANSVLRVPRLGFGSGNREVMLEGEAEFKVVHTEQDSRFIVKMDKDYSIEVLGTEFVAYSRERGTKVFLTKGKVKLSLPKGKQLYMKPGNLFSTEKDGKFTLTSSSTPAKFVAWKQDMFYFDNTLLSEAVQQLNERFKVDVRILDPVLGNRRIGGVYKARQADDLLAILSELLHLEVVKHNEFIELRTSVTNPNHE</sequence>
<proteinExistence type="predicted"/>